<accession>A0A6A6G343</accession>
<feature type="compositionally biased region" description="Low complexity" evidence="2">
    <location>
        <begin position="254"/>
        <end position="268"/>
    </location>
</feature>
<feature type="domain" description="CCHC-type" evidence="3">
    <location>
        <begin position="806"/>
        <end position="821"/>
    </location>
</feature>
<organism evidence="4 5">
    <name type="scientific">Elsinoe ampelina</name>
    <dbReference type="NCBI Taxonomy" id="302913"/>
    <lineage>
        <taxon>Eukaryota</taxon>
        <taxon>Fungi</taxon>
        <taxon>Dikarya</taxon>
        <taxon>Ascomycota</taxon>
        <taxon>Pezizomycotina</taxon>
        <taxon>Dothideomycetes</taxon>
        <taxon>Dothideomycetidae</taxon>
        <taxon>Myriangiales</taxon>
        <taxon>Elsinoaceae</taxon>
        <taxon>Elsinoe</taxon>
    </lineage>
</organism>
<feature type="region of interest" description="Disordered" evidence="2">
    <location>
        <begin position="91"/>
        <end position="142"/>
    </location>
</feature>
<evidence type="ECO:0000259" key="3">
    <source>
        <dbReference type="PROSITE" id="PS50158"/>
    </source>
</evidence>
<feature type="compositionally biased region" description="Basic and acidic residues" evidence="2">
    <location>
        <begin position="696"/>
        <end position="714"/>
    </location>
</feature>
<dbReference type="EMBL" id="ML992514">
    <property type="protein sequence ID" value="KAF2220003.1"/>
    <property type="molecule type" value="Genomic_DNA"/>
</dbReference>
<feature type="region of interest" description="Disordered" evidence="2">
    <location>
        <begin position="41"/>
        <end position="78"/>
    </location>
</feature>
<feature type="compositionally biased region" description="Basic and acidic residues" evidence="2">
    <location>
        <begin position="232"/>
        <end position="242"/>
    </location>
</feature>
<dbReference type="Proteomes" id="UP000799538">
    <property type="component" value="Unassembled WGS sequence"/>
</dbReference>
<feature type="compositionally biased region" description="Basic and acidic residues" evidence="2">
    <location>
        <begin position="390"/>
        <end position="457"/>
    </location>
</feature>
<feature type="compositionally biased region" description="Basic and acidic residues" evidence="2">
    <location>
        <begin position="91"/>
        <end position="131"/>
    </location>
</feature>
<evidence type="ECO:0000313" key="5">
    <source>
        <dbReference type="Proteomes" id="UP000799538"/>
    </source>
</evidence>
<keyword evidence="1" id="KW-0862">Zinc</keyword>
<dbReference type="InterPro" id="IPR001878">
    <property type="entry name" value="Znf_CCHC"/>
</dbReference>
<feature type="compositionally biased region" description="Basic and acidic residues" evidence="2">
    <location>
        <begin position="372"/>
        <end position="381"/>
    </location>
</feature>
<reference evidence="5" key="1">
    <citation type="journal article" date="2020" name="Stud. Mycol.">
        <title>101 Dothideomycetes genomes: A test case for predicting lifestyles and emergence of pathogens.</title>
        <authorList>
            <person name="Haridas S."/>
            <person name="Albert R."/>
            <person name="Binder M."/>
            <person name="Bloem J."/>
            <person name="LaButti K."/>
            <person name="Salamov A."/>
            <person name="Andreopoulos B."/>
            <person name="Baker S."/>
            <person name="Barry K."/>
            <person name="Bills G."/>
            <person name="Bluhm B."/>
            <person name="Cannon C."/>
            <person name="Castanera R."/>
            <person name="Culley D."/>
            <person name="Daum C."/>
            <person name="Ezra D."/>
            <person name="Gonzalez J."/>
            <person name="Henrissat B."/>
            <person name="Kuo A."/>
            <person name="Liang C."/>
            <person name="Lipzen A."/>
            <person name="Lutzoni F."/>
            <person name="Magnuson J."/>
            <person name="Mondo S."/>
            <person name="Nolan M."/>
            <person name="Ohm R."/>
            <person name="Pangilinan J."/>
            <person name="Park H.-J."/>
            <person name="Ramirez L."/>
            <person name="Alfaro M."/>
            <person name="Sun H."/>
            <person name="Tritt A."/>
            <person name="Yoshinaga Y."/>
            <person name="Zwiers L.-H."/>
            <person name="Turgeon B."/>
            <person name="Goodwin S."/>
            <person name="Spatafora J."/>
            <person name="Crous P."/>
            <person name="Grigoriev I."/>
        </authorList>
    </citation>
    <scope>NUCLEOTIDE SEQUENCE [LARGE SCALE GENOMIC DNA]</scope>
    <source>
        <strain evidence="5">CECT 20119</strain>
    </source>
</reference>
<evidence type="ECO:0000313" key="4">
    <source>
        <dbReference type="EMBL" id="KAF2220003.1"/>
    </source>
</evidence>
<feature type="compositionally biased region" description="Polar residues" evidence="2">
    <location>
        <begin position="634"/>
        <end position="645"/>
    </location>
</feature>
<dbReference type="InterPro" id="IPR036875">
    <property type="entry name" value="Znf_CCHC_sf"/>
</dbReference>
<protein>
    <recommendedName>
        <fullName evidence="3">CCHC-type domain-containing protein</fullName>
    </recommendedName>
</protein>
<feature type="compositionally biased region" description="Low complexity" evidence="2">
    <location>
        <begin position="61"/>
        <end position="75"/>
    </location>
</feature>
<proteinExistence type="predicted"/>
<feature type="compositionally biased region" description="Polar residues" evidence="2">
    <location>
        <begin position="508"/>
        <end position="527"/>
    </location>
</feature>
<keyword evidence="5" id="KW-1185">Reference proteome</keyword>
<evidence type="ECO:0000256" key="2">
    <source>
        <dbReference type="SAM" id="MobiDB-lite"/>
    </source>
</evidence>
<dbReference type="PROSITE" id="PS50158">
    <property type="entry name" value="ZF_CCHC"/>
    <property type="match status" value="1"/>
</dbReference>
<name>A0A6A6G343_9PEZI</name>
<sequence>MKRHIRLKTASDSLCVFCAHRLAPVTTFVRTPPRTNVRIQRRGLRSSTVYSRAAEAGPSTQQQDDPFDPFGQPLPNQFVNPEEAARANVARLKEQRAEEERIRSEEERIRREERTKKQQELESKSIFHSDPQESIALPSADVSGVRDKHLRLKDARQRTHAAKEQSAAPTTTESTTEGHGPDSVPQQQGRRTPDQRPDGTAGSQDQQEKADQVRIRSTWAGMEGKGRHKARLLADEKDRRESNALFNQPAVTMSRRTTTTDGHSTTTGPDRNSATIGRSLADAVGARRTDRNGRQGDRVQNKLSSREQAIADITENMNMKSMPRLDRERPQRQTNALIRNTKTSAFPVFGEAKPSFPSFGGEAQTDGTVGKDASEWTHSDVPEIPPEIQARIDEEKRLAEERRIEEERRLEEERKVAEARKAEEERLAEERRKDAERKESERRLLEAHRRKIKQEEEARQIAETARLSAQQKEQARQAAEAARLYAQQQAQLASNQSMADIAYGQEVSIQQEGRTSQSAQAGPTTHQPAARDEGLGGLSLSTEELDEMTEEEIDMYFKLLKKKMARRAKAREEAMSSPTNPGTPSAKSEAFGNSSTSTQAASQNLPLRSTPSKDQPTQPQFSEAALEPGRASASDWQPQSAQQVQAGDRGYSPLNVTADDTSMDGMSDLMRQGMLAGAAYRSAPKDQTSDLTGARSSDEQHFQRDTTLDREPPKARSSGSSSPLLPFDPALTSKWNLLKAPGRRSDPPATSPARSSTQFAPRNVEGASGRQNFPQMREGLSAERPADDPFTPVGRYDGPRKETRTCNICGQPGHISFFCPERKAPSTENL</sequence>
<dbReference type="AlphaFoldDB" id="A0A6A6G343"/>
<feature type="region of interest" description="Disordered" evidence="2">
    <location>
        <begin position="564"/>
        <end position="802"/>
    </location>
</feature>
<gene>
    <name evidence="4" type="ORF">BDZ85DRAFT_37836</name>
</gene>
<feature type="region of interest" description="Disordered" evidence="2">
    <location>
        <begin position="155"/>
        <end position="309"/>
    </location>
</feature>
<feature type="region of interest" description="Disordered" evidence="2">
    <location>
        <begin position="508"/>
        <end position="546"/>
    </location>
</feature>
<dbReference type="GO" id="GO:0008270">
    <property type="term" value="F:zinc ion binding"/>
    <property type="evidence" value="ECO:0007669"/>
    <property type="project" value="UniProtKB-KW"/>
</dbReference>
<dbReference type="GO" id="GO:0003676">
    <property type="term" value="F:nucleic acid binding"/>
    <property type="evidence" value="ECO:0007669"/>
    <property type="project" value="InterPro"/>
</dbReference>
<keyword evidence="1" id="KW-0479">Metal-binding</keyword>
<feature type="compositionally biased region" description="Polar residues" evidence="2">
    <location>
        <begin position="576"/>
        <end position="621"/>
    </location>
</feature>
<evidence type="ECO:0000256" key="1">
    <source>
        <dbReference type="PROSITE-ProRule" id="PRU00047"/>
    </source>
</evidence>
<keyword evidence="1" id="KW-0863">Zinc-finger</keyword>
<feature type="region of interest" description="Disordered" evidence="2">
    <location>
        <begin position="348"/>
        <end position="457"/>
    </location>
</feature>
<feature type="compositionally biased region" description="Basic and acidic residues" evidence="2">
    <location>
        <begin position="285"/>
        <end position="300"/>
    </location>
</feature>
<dbReference type="SMART" id="SM00343">
    <property type="entry name" value="ZnF_C2HC"/>
    <property type="match status" value="1"/>
</dbReference>
<feature type="compositionally biased region" description="Low complexity" evidence="2">
    <location>
        <begin position="166"/>
        <end position="178"/>
    </location>
</feature>
<dbReference type="SUPFAM" id="SSF57756">
    <property type="entry name" value="Retrovirus zinc finger-like domains"/>
    <property type="match status" value="1"/>
</dbReference>